<reference evidence="3" key="1">
    <citation type="submission" date="2014-09" db="EMBL/GenBank/DDBJ databases">
        <authorList>
            <person name="Sharma Rahul"/>
            <person name="Thines Marco"/>
        </authorList>
    </citation>
    <scope>NUCLEOTIDE SEQUENCE [LARGE SCALE GENOMIC DNA]</scope>
</reference>
<evidence type="ECO:0000256" key="1">
    <source>
        <dbReference type="SAM" id="MobiDB-lite"/>
    </source>
</evidence>
<evidence type="ECO:0000313" key="3">
    <source>
        <dbReference type="Proteomes" id="UP000054928"/>
    </source>
</evidence>
<name>A0A0P1APS5_PLAHL</name>
<feature type="region of interest" description="Disordered" evidence="1">
    <location>
        <begin position="1"/>
        <end position="29"/>
    </location>
</feature>
<proteinExistence type="predicted"/>
<dbReference type="EMBL" id="CCYD01000653">
    <property type="protein sequence ID" value="CEG43292.1"/>
    <property type="molecule type" value="Genomic_DNA"/>
</dbReference>
<sequence length="49" mass="5273">MGRAAQRLLIAQTGDEGGRPPRHPSPVQKSASKIYNLAFSALQLLKQNG</sequence>
<accession>A0A0P1APS5</accession>
<keyword evidence="3" id="KW-1185">Reference proteome</keyword>
<dbReference type="Proteomes" id="UP000054928">
    <property type="component" value="Unassembled WGS sequence"/>
</dbReference>
<organism evidence="2 3">
    <name type="scientific">Plasmopara halstedii</name>
    <name type="common">Downy mildew of sunflower</name>
    <dbReference type="NCBI Taxonomy" id="4781"/>
    <lineage>
        <taxon>Eukaryota</taxon>
        <taxon>Sar</taxon>
        <taxon>Stramenopiles</taxon>
        <taxon>Oomycota</taxon>
        <taxon>Peronosporomycetes</taxon>
        <taxon>Peronosporales</taxon>
        <taxon>Peronosporaceae</taxon>
        <taxon>Plasmopara</taxon>
    </lineage>
</organism>
<dbReference type="GeneID" id="36408551"/>
<evidence type="ECO:0000313" key="2">
    <source>
        <dbReference type="EMBL" id="CEG43292.1"/>
    </source>
</evidence>
<dbReference type="AlphaFoldDB" id="A0A0P1APS5"/>
<protein>
    <submittedName>
        <fullName evidence="2">Uncharacterized protein</fullName>
    </submittedName>
</protein>
<dbReference type="RefSeq" id="XP_024579661.1">
    <property type="nucleotide sequence ID" value="XM_024729267.1"/>
</dbReference>